<dbReference type="AlphaFoldDB" id="A0A1B2HRM9"/>
<protein>
    <submittedName>
        <fullName evidence="1">Nucleoside-diphosphate sugar epimerase</fullName>
    </submittedName>
</protein>
<evidence type="ECO:0000313" key="1">
    <source>
        <dbReference type="EMBL" id="ANZ40358.1"/>
    </source>
</evidence>
<evidence type="ECO:0000313" key="2">
    <source>
        <dbReference type="Proteomes" id="UP000093053"/>
    </source>
</evidence>
<dbReference type="EMBL" id="CP016793">
    <property type="protein sequence ID" value="ANZ40358.1"/>
    <property type="molecule type" value="Genomic_DNA"/>
</dbReference>
<dbReference type="InterPro" id="IPR036291">
    <property type="entry name" value="NAD(P)-bd_dom_sf"/>
</dbReference>
<dbReference type="Gene3D" id="3.90.25.10">
    <property type="entry name" value="UDP-galactose 4-epimerase, domain 1"/>
    <property type="match status" value="1"/>
</dbReference>
<dbReference type="Proteomes" id="UP000093053">
    <property type="component" value="Chromosome"/>
</dbReference>
<dbReference type="OrthoDB" id="3250520at2"/>
<dbReference type="RefSeq" id="WP_065918697.1">
    <property type="nucleotide sequence ID" value="NZ_CP016793.1"/>
</dbReference>
<sequence length="277" mass="30284">MPRVLITGVRGKTGVPLAELLQGHAEVLGGSSDPSSVRIDGVVPTRFSWDDPSTWDVPADAVYLVRPDREDAPDLVERLLARVAASTRIVLLSERDVDSFADDAWATRAERVVRDSGHPWTFLRPSWFMQVLTDDRFYREDIAERGRLPYAGSGARIAWIDARDIAAVAARALVEGGHDGQVYELTGPESLTLPETASVLSSVLGREVVHEEVTIEEAVAGLDGFDRDEFGWTLERVRDGVFAGVTDTAEEVTGRPARSLADFATDHRSAWTGGTRS</sequence>
<dbReference type="InterPro" id="IPR051604">
    <property type="entry name" value="Ergot_Alk_Oxidoreductase"/>
</dbReference>
<dbReference type="PANTHER" id="PTHR43162:SF1">
    <property type="entry name" value="PRESTALK A DIFFERENTIATION PROTEIN A"/>
    <property type="match status" value="1"/>
</dbReference>
<reference evidence="1 2" key="1">
    <citation type="submission" date="2016-07" db="EMBL/GenBank/DDBJ databases">
        <title>Complete genome sequence of the Lentzea guizhouensis DHS C013.</title>
        <authorList>
            <person name="Cao C."/>
        </authorList>
    </citation>
    <scope>NUCLEOTIDE SEQUENCE [LARGE SCALE GENOMIC DNA]</scope>
    <source>
        <strain evidence="1 2">DHS C013</strain>
    </source>
</reference>
<keyword evidence="2" id="KW-1185">Reference proteome</keyword>
<gene>
    <name evidence="1" type="ORF">BBK82_34365</name>
</gene>
<dbReference type="SUPFAM" id="SSF51735">
    <property type="entry name" value="NAD(P)-binding Rossmann-fold domains"/>
    <property type="match status" value="1"/>
</dbReference>
<organism evidence="1 2">
    <name type="scientific">Lentzea guizhouensis</name>
    <dbReference type="NCBI Taxonomy" id="1586287"/>
    <lineage>
        <taxon>Bacteria</taxon>
        <taxon>Bacillati</taxon>
        <taxon>Actinomycetota</taxon>
        <taxon>Actinomycetes</taxon>
        <taxon>Pseudonocardiales</taxon>
        <taxon>Pseudonocardiaceae</taxon>
        <taxon>Lentzea</taxon>
    </lineage>
</organism>
<dbReference type="KEGG" id="led:BBK82_34365"/>
<accession>A0A1B2HRM9</accession>
<dbReference type="Gene3D" id="3.40.50.720">
    <property type="entry name" value="NAD(P)-binding Rossmann-like Domain"/>
    <property type="match status" value="1"/>
</dbReference>
<proteinExistence type="predicted"/>
<dbReference type="STRING" id="1586287.BBK82_34365"/>
<dbReference type="PANTHER" id="PTHR43162">
    <property type="match status" value="1"/>
</dbReference>
<name>A0A1B2HRM9_9PSEU</name>